<keyword evidence="2 3" id="KW-0802">TPR repeat</keyword>
<dbReference type="Pfam" id="PF13181">
    <property type="entry name" value="TPR_8"/>
    <property type="match status" value="1"/>
</dbReference>
<name>A7RZS8_NEMVE</name>
<dbReference type="HOGENOM" id="CLU_100621_0_0_1"/>
<protein>
    <submittedName>
        <fullName evidence="5">Uncharacterized protein</fullName>
    </submittedName>
</protein>
<dbReference type="PANTHER" id="PTHR11242">
    <property type="entry name" value="ARYL HYDROCARBON RECEPTOR INTERACTING PROTEIN RELATED"/>
    <property type="match status" value="1"/>
</dbReference>
<dbReference type="PANTHER" id="PTHR11242:SF18">
    <property type="entry name" value="PEPTIDYLPROLYL ISOMERASE"/>
    <property type="match status" value="1"/>
</dbReference>
<reference evidence="5 6" key="1">
    <citation type="journal article" date="2007" name="Science">
        <title>Sea anemone genome reveals ancestral eumetazoan gene repertoire and genomic organization.</title>
        <authorList>
            <person name="Putnam N.H."/>
            <person name="Srivastava M."/>
            <person name="Hellsten U."/>
            <person name="Dirks B."/>
            <person name="Chapman J."/>
            <person name="Salamov A."/>
            <person name="Terry A."/>
            <person name="Shapiro H."/>
            <person name="Lindquist E."/>
            <person name="Kapitonov V.V."/>
            <person name="Jurka J."/>
            <person name="Genikhovich G."/>
            <person name="Grigoriev I.V."/>
            <person name="Lucas S.M."/>
            <person name="Steele R.E."/>
            <person name="Finnerty J.R."/>
            <person name="Technau U."/>
            <person name="Martindale M.Q."/>
            <person name="Rokhsar D.S."/>
        </authorList>
    </citation>
    <scope>NUCLEOTIDE SEQUENCE [LARGE SCALE GENOMIC DNA]</scope>
    <source>
        <strain evidence="6">CH2 X CH6</strain>
    </source>
</reference>
<feature type="repeat" description="TPR" evidence="3">
    <location>
        <begin position="169"/>
        <end position="202"/>
    </location>
</feature>
<evidence type="ECO:0000313" key="5">
    <source>
        <dbReference type="EMBL" id="EDO42998.1"/>
    </source>
</evidence>
<evidence type="ECO:0000256" key="1">
    <source>
        <dbReference type="ARBA" id="ARBA00022737"/>
    </source>
</evidence>
<keyword evidence="1" id="KW-0677">Repeat</keyword>
<accession>A7RZS8</accession>
<organism evidence="5 6">
    <name type="scientific">Nematostella vectensis</name>
    <name type="common">Starlet sea anemone</name>
    <dbReference type="NCBI Taxonomy" id="45351"/>
    <lineage>
        <taxon>Eukaryota</taxon>
        <taxon>Metazoa</taxon>
        <taxon>Cnidaria</taxon>
        <taxon>Anthozoa</taxon>
        <taxon>Hexacorallia</taxon>
        <taxon>Actiniaria</taxon>
        <taxon>Edwardsiidae</taxon>
        <taxon>Nematostella</taxon>
    </lineage>
</organism>
<dbReference type="Gene3D" id="1.25.40.10">
    <property type="entry name" value="Tetratricopeptide repeat domain"/>
    <property type="match status" value="2"/>
</dbReference>
<dbReference type="OMA" id="KIYANMS"/>
<proteinExistence type="predicted"/>
<dbReference type="InterPro" id="IPR019734">
    <property type="entry name" value="TPR_rpt"/>
</dbReference>
<dbReference type="AlphaFoldDB" id="A7RZS8"/>
<dbReference type="InterPro" id="IPR011990">
    <property type="entry name" value="TPR-like_helical_dom_sf"/>
</dbReference>
<dbReference type="Proteomes" id="UP000001593">
    <property type="component" value="Unassembled WGS sequence"/>
</dbReference>
<dbReference type="PROSITE" id="PS50293">
    <property type="entry name" value="TPR_REGION"/>
    <property type="match status" value="1"/>
</dbReference>
<evidence type="ECO:0000313" key="6">
    <source>
        <dbReference type="Proteomes" id="UP000001593"/>
    </source>
</evidence>
<evidence type="ECO:0000256" key="3">
    <source>
        <dbReference type="PROSITE-ProRule" id="PRU00339"/>
    </source>
</evidence>
<evidence type="ECO:0000256" key="2">
    <source>
        <dbReference type="ARBA" id="ARBA00022803"/>
    </source>
</evidence>
<dbReference type="InterPro" id="IPR039663">
    <property type="entry name" value="AIP/AIPL1/TTC9"/>
</dbReference>
<dbReference type="PROSITE" id="PS50005">
    <property type="entry name" value="TPR"/>
    <property type="match status" value="1"/>
</dbReference>
<evidence type="ECO:0000256" key="4">
    <source>
        <dbReference type="SAM" id="MobiDB-lite"/>
    </source>
</evidence>
<dbReference type="eggNOG" id="ENOG502QZUJ">
    <property type="taxonomic scope" value="Eukaryota"/>
</dbReference>
<dbReference type="PhylomeDB" id="A7RZS8"/>
<dbReference type="EMBL" id="DS469558">
    <property type="protein sequence ID" value="EDO42998.1"/>
    <property type="molecule type" value="Genomic_DNA"/>
</dbReference>
<keyword evidence="6" id="KW-1185">Reference proteome</keyword>
<dbReference type="InParanoid" id="A7RZS8"/>
<dbReference type="STRING" id="45351.A7RZS8"/>
<gene>
    <name evidence="5" type="ORF">NEMVEDRAFT_v1g241828</name>
</gene>
<feature type="region of interest" description="Disordered" evidence="4">
    <location>
        <begin position="1"/>
        <end position="23"/>
    </location>
</feature>
<dbReference type="SUPFAM" id="SSF48452">
    <property type="entry name" value="TPR-like"/>
    <property type="match status" value="1"/>
</dbReference>
<sequence>MAAEVTENGVETSEEKDDHNKELNVEDKIDQAFSLKEEGNGCFKQKNYREAMKKYHRAMLYVRGLTDQPMPFSLSDRPLVSEELAAKILELELSCYNNLAACHFETGRWPKVVDYCKKPWFTNHSNSSPDIGDLGSIVTSIVTRLTYLILVSPITVIQAQVLAHQPENAKALYRRGTAYINLKDLDRAQEDISKATNLQPNDAKIKRSQVLLVKELKKSTEKEKRTYEAMFSNISI</sequence>
<dbReference type="SMART" id="SM00028">
    <property type="entry name" value="TPR"/>
    <property type="match status" value="3"/>
</dbReference>